<proteinExistence type="predicted"/>
<dbReference type="InterPro" id="IPR016024">
    <property type="entry name" value="ARM-type_fold"/>
</dbReference>
<reference evidence="3" key="1">
    <citation type="submission" date="2024-01" db="EMBL/GenBank/DDBJ databases">
        <title>Synechococcus elongatus PCC 11802, a close yet different native of Synechococcus elongatus PCC 11801.</title>
        <authorList>
            <person name="Jaiswal D."/>
            <person name="Sengupta A."/>
            <person name="Sengupta S."/>
            <person name="Pakrasi H.B."/>
            <person name="Wangikar P."/>
        </authorList>
    </citation>
    <scope>NUCLEOTIDE SEQUENCE</scope>
    <source>
        <strain evidence="3">PCC 11802</strain>
    </source>
</reference>
<evidence type="ECO:0000256" key="1">
    <source>
        <dbReference type="ARBA" id="ARBA00022549"/>
    </source>
</evidence>
<keyword evidence="1" id="KW-0042">Antenna complex</keyword>
<sequence>MIDATFAESAGWPVGDFEHCWRQVQQLAKSLDIRVLEDGLDRCQSNPDDWQTQWLVAYLCRLWQHDRIPAVLRTLQGLCRDGLVKTEIYRAWLAQGAIATDSIQAALEDPEERPWLLPALASHPDPALQQLLQNFSSDPDPQWRSLAATALGSASHSHSRPRLEQLCQDPEPLVRRAALESVRFSDQFTEAERLAVLRAGAWDPDPEVVRVAVWSIAAIANSDAWNSLAMIATQSSRGRAAALAALADAGTTETLTALARFSTTAWTVPDWQACLRSLGQHPHKQAATLLLLRWLPQCPCPMDGLYSLKQLDDRTALSQLRSLLNLPTSQALQTGVRSLIQEWEQSQCA</sequence>
<dbReference type="RefSeq" id="WP_208677372.1">
    <property type="nucleotide sequence ID" value="NZ_CP034671.2"/>
</dbReference>
<evidence type="ECO:0000256" key="2">
    <source>
        <dbReference type="ARBA" id="ARBA00022738"/>
    </source>
</evidence>
<accession>A0AAT9JXS5</accession>
<dbReference type="GO" id="GO:0030089">
    <property type="term" value="C:phycobilisome"/>
    <property type="evidence" value="ECO:0007669"/>
    <property type="project" value="UniProtKB-KW"/>
</dbReference>
<dbReference type="Gene3D" id="1.25.10.10">
    <property type="entry name" value="Leucine-rich Repeat Variant"/>
    <property type="match status" value="1"/>
</dbReference>
<protein>
    <submittedName>
        <fullName evidence="3">HEAT repeat domain-containing protein</fullName>
    </submittedName>
</protein>
<dbReference type="AlphaFoldDB" id="A0AAT9JXS5"/>
<dbReference type="InterPro" id="IPR011989">
    <property type="entry name" value="ARM-like"/>
</dbReference>
<name>A0AAT9JXS5_SYNEL</name>
<dbReference type="EMBL" id="CP034671">
    <property type="protein sequence ID" value="QFZ91063.2"/>
    <property type="molecule type" value="Genomic_DNA"/>
</dbReference>
<dbReference type="SUPFAM" id="SSF48371">
    <property type="entry name" value="ARM repeat"/>
    <property type="match status" value="1"/>
</dbReference>
<evidence type="ECO:0000313" key="3">
    <source>
        <dbReference type="EMBL" id="QFZ91063.2"/>
    </source>
</evidence>
<dbReference type="Pfam" id="PF13646">
    <property type="entry name" value="HEAT_2"/>
    <property type="match status" value="1"/>
</dbReference>
<organism evidence="3">
    <name type="scientific">Synechococcus elongatus PCC 11802</name>
    <dbReference type="NCBI Taxonomy" id="2283154"/>
    <lineage>
        <taxon>Bacteria</taxon>
        <taxon>Bacillati</taxon>
        <taxon>Cyanobacteriota</taxon>
        <taxon>Cyanophyceae</taxon>
        <taxon>Synechococcales</taxon>
        <taxon>Synechococcaceae</taxon>
        <taxon>Synechococcus</taxon>
    </lineage>
</organism>
<keyword evidence="2" id="KW-0605">Phycobilisome</keyword>
<gene>
    <name evidence="3" type="ORF">EKO22_00520</name>
</gene>